<accession>A0A1E7JM61</accession>
<dbReference type="Proteomes" id="UP000176087">
    <property type="component" value="Unassembled WGS sequence"/>
</dbReference>
<gene>
    <name evidence="4" type="ORF">AN215_20140</name>
</gene>
<dbReference type="EMBL" id="LJGT01000040">
    <property type="protein sequence ID" value="OEU88708.1"/>
    <property type="molecule type" value="Genomic_DNA"/>
</dbReference>
<feature type="compositionally biased region" description="Pro residues" evidence="2">
    <location>
        <begin position="255"/>
        <end position="275"/>
    </location>
</feature>
<evidence type="ECO:0000256" key="1">
    <source>
        <dbReference type="PROSITE-ProRule" id="PRU00325"/>
    </source>
</evidence>
<dbReference type="GO" id="GO:0008270">
    <property type="term" value="F:zinc ion binding"/>
    <property type="evidence" value="ECO:0007669"/>
    <property type="project" value="UniProtKB-KW"/>
</dbReference>
<keyword evidence="1" id="KW-0862">Zinc</keyword>
<dbReference type="OrthoDB" id="188274at2"/>
<protein>
    <recommendedName>
        <fullName evidence="3">SWIM-type domain-containing protein</fullName>
    </recommendedName>
</protein>
<keyword evidence="1" id="KW-0479">Metal-binding</keyword>
<feature type="compositionally biased region" description="Low complexity" evidence="2">
    <location>
        <begin position="14"/>
        <end position="25"/>
    </location>
</feature>
<feature type="region of interest" description="Disordered" evidence="2">
    <location>
        <begin position="1"/>
        <end position="36"/>
    </location>
</feature>
<dbReference type="Pfam" id="PF04434">
    <property type="entry name" value="SWIM"/>
    <property type="match status" value="1"/>
</dbReference>
<comment type="caution">
    <text evidence="4">The sequence shown here is derived from an EMBL/GenBank/DDBJ whole genome shotgun (WGS) entry which is preliminary data.</text>
</comment>
<evidence type="ECO:0000256" key="2">
    <source>
        <dbReference type="SAM" id="MobiDB-lite"/>
    </source>
</evidence>
<reference evidence="4 5" key="1">
    <citation type="journal article" date="2016" name="Front. Microbiol.">
        <title>Comparative Genomics Analysis of Streptomyces Species Reveals Their Adaptation to the Marine Environment and Their Diversity at the Genomic Level.</title>
        <authorList>
            <person name="Tian X."/>
            <person name="Zhang Z."/>
            <person name="Yang T."/>
            <person name="Chen M."/>
            <person name="Li J."/>
            <person name="Chen F."/>
            <person name="Yang J."/>
            <person name="Li W."/>
            <person name="Zhang B."/>
            <person name="Zhang Z."/>
            <person name="Wu J."/>
            <person name="Zhang C."/>
            <person name="Long L."/>
            <person name="Xiao J."/>
        </authorList>
    </citation>
    <scope>NUCLEOTIDE SEQUENCE [LARGE SCALE GENOMIC DNA]</scope>
    <source>
        <strain evidence="4 5">SCSIO 10390</strain>
    </source>
</reference>
<feature type="region of interest" description="Disordered" evidence="2">
    <location>
        <begin position="422"/>
        <end position="453"/>
    </location>
</feature>
<dbReference type="InterPro" id="IPR007527">
    <property type="entry name" value="Znf_SWIM"/>
</dbReference>
<dbReference type="PANTHER" id="PTHR38133">
    <property type="entry name" value="SLR1429 PROTEIN"/>
    <property type="match status" value="1"/>
</dbReference>
<dbReference type="PANTHER" id="PTHR38133:SF1">
    <property type="entry name" value="SLR1429 PROTEIN"/>
    <property type="match status" value="1"/>
</dbReference>
<feature type="region of interest" description="Disordered" evidence="2">
    <location>
        <begin position="210"/>
        <end position="275"/>
    </location>
</feature>
<dbReference type="PROSITE" id="PS50966">
    <property type="entry name" value="ZF_SWIM"/>
    <property type="match status" value="1"/>
</dbReference>
<sequence>MRADGSPAGGAAAGSGPASARARSLPPAPPRPGARGPFAESWWGNAWVRALEDSSLDAGRLSRGRTYARGGHVGTITVTPGRISAPVSGSRPRPYRTVIRMRVLTEREREAFLDAVCAQPAHIAALLDKDMPHALVDAAAAAGVRLLPGPGEPDPACSCPDSGRPCKHAAALCYQTARFLDADPFVLLLLRGQDEEGLIDELARRNAKLSAQGAGTDTHAGTGSGTGTGTGTGEGIPYSPPGIPARDALATSVRPPLPPPLEPPAAPGEPPLLPELPGAPDPAALTFLATGAARRAHAALTTGPAALERLPPPHDAVRLAATHPQLTGRGTFSDLFARLARGSGHTAQGLARAAAAWRQGDEGLSVLETVWDPPAGGFDRARGALAAAGLPRMTIRHNRLTDATGTLQLRYGRDGRWYPYRSERTGDGQRQEWWPEGPADSDPVAALNALTEG</sequence>
<name>A0A1E7JM61_9ACTN</name>
<dbReference type="PATRIC" id="fig|933944.5.peg.2058"/>
<dbReference type="AlphaFoldDB" id="A0A1E7JM61"/>
<dbReference type="STRING" id="933944.AN215_20140"/>
<keyword evidence="1" id="KW-0863">Zinc-finger</keyword>
<feature type="domain" description="SWIM-type" evidence="3">
    <location>
        <begin position="142"/>
        <end position="177"/>
    </location>
</feature>
<proteinExistence type="predicted"/>
<evidence type="ECO:0000313" key="5">
    <source>
        <dbReference type="Proteomes" id="UP000176087"/>
    </source>
</evidence>
<evidence type="ECO:0000313" key="4">
    <source>
        <dbReference type="EMBL" id="OEU88708.1"/>
    </source>
</evidence>
<organism evidence="4 5">
    <name type="scientific">Streptomyces abyssalis</name>
    <dbReference type="NCBI Taxonomy" id="933944"/>
    <lineage>
        <taxon>Bacteria</taxon>
        <taxon>Bacillati</taxon>
        <taxon>Actinomycetota</taxon>
        <taxon>Actinomycetes</taxon>
        <taxon>Kitasatosporales</taxon>
        <taxon>Streptomycetaceae</taxon>
        <taxon>Streptomyces</taxon>
    </lineage>
</organism>
<feature type="compositionally biased region" description="Gly residues" evidence="2">
    <location>
        <begin position="222"/>
        <end position="234"/>
    </location>
</feature>
<keyword evidence="5" id="KW-1185">Reference proteome</keyword>
<evidence type="ECO:0000259" key="3">
    <source>
        <dbReference type="PROSITE" id="PS50966"/>
    </source>
</evidence>